<reference evidence="4 5" key="1">
    <citation type="submission" date="2014-04" db="EMBL/GenBank/DDBJ databases">
        <authorList>
            <consortium name="DOE Joint Genome Institute"/>
            <person name="Kuo A."/>
            <person name="Girlanda M."/>
            <person name="Perotto S."/>
            <person name="Kohler A."/>
            <person name="Nagy L.G."/>
            <person name="Floudas D."/>
            <person name="Copeland A."/>
            <person name="Barry K.W."/>
            <person name="Cichocki N."/>
            <person name="Veneault-Fourrey C."/>
            <person name="LaButti K."/>
            <person name="Lindquist E.A."/>
            <person name="Lipzen A."/>
            <person name="Lundell T."/>
            <person name="Morin E."/>
            <person name="Murat C."/>
            <person name="Sun H."/>
            <person name="Tunlid A."/>
            <person name="Henrissat B."/>
            <person name="Grigoriev I.V."/>
            <person name="Hibbett D.S."/>
            <person name="Martin F."/>
            <person name="Nordberg H.P."/>
            <person name="Cantor M.N."/>
            <person name="Hua S.X."/>
        </authorList>
    </citation>
    <scope>NUCLEOTIDE SEQUENCE [LARGE SCALE GENOMIC DNA]</scope>
    <source>
        <strain evidence="4 5">MUT 4182</strain>
    </source>
</reference>
<organism evidence="4 5">
    <name type="scientific">Tulasnella calospora MUT 4182</name>
    <dbReference type="NCBI Taxonomy" id="1051891"/>
    <lineage>
        <taxon>Eukaryota</taxon>
        <taxon>Fungi</taxon>
        <taxon>Dikarya</taxon>
        <taxon>Basidiomycota</taxon>
        <taxon>Agaricomycotina</taxon>
        <taxon>Agaricomycetes</taxon>
        <taxon>Cantharellales</taxon>
        <taxon>Tulasnellaceae</taxon>
        <taxon>Tulasnella</taxon>
    </lineage>
</organism>
<gene>
    <name evidence="4" type="ORF">M407DRAFT_211913</name>
</gene>
<keyword evidence="5" id="KW-1185">Reference proteome</keyword>
<reference evidence="5" key="2">
    <citation type="submission" date="2015-01" db="EMBL/GenBank/DDBJ databases">
        <title>Evolutionary Origins and Diversification of the Mycorrhizal Mutualists.</title>
        <authorList>
            <consortium name="DOE Joint Genome Institute"/>
            <consortium name="Mycorrhizal Genomics Consortium"/>
            <person name="Kohler A."/>
            <person name="Kuo A."/>
            <person name="Nagy L.G."/>
            <person name="Floudas D."/>
            <person name="Copeland A."/>
            <person name="Barry K.W."/>
            <person name="Cichocki N."/>
            <person name="Veneault-Fourrey C."/>
            <person name="LaButti K."/>
            <person name="Lindquist E.A."/>
            <person name="Lipzen A."/>
            <person name="Lundell T."/>
            <person name="Morin E."/>
            <person name="Murat C."/>
            <person name="Riley R."/>
            <person name="Ohm R."/>
            <person name="Sun H."/>
            <person name="Tunlid A."/>
            <person name="Henrissat B."/>
            <person name="Grigoriev I.V."/>
            <person name="Hibbett D.S."/>
            <person name="Martin F."/>
        </authorList>
    </citation>
    <scope>NUCLEOTIDE SEQUENCE [LARGE SCALE GENOMIC DNA]</scope>
    <source>
        <strain evidence="5">MUT 4182</strain>
    </source>
</reference>
<proteinExistence type="predicted"/>
<dbReference type="HOGENOM" id="CLU_593381_0_0_1"/>
<dbReference type="OrthoDB" id="3327571at2759"/>
<evidence type="ECO:0000256" key="1">
    <source>
        <dbReference type="SAM" id="MobiDB-lite"/>
    </source>
</evidence>
<keyword evidence="3" id="KW-0732">Signal</keyword>
<sequence length="461" mass="50732">MTSTPRAHGRVLGTWLCLTFLLNLIFLSTGEDTFTTGLIPFFSTIPLILSNGATVFLAPDLVLSATSRPPVHPRHPTPVAASHWVDPPKGRWTVTYSTSYDEETLYNMAIRRPLNGTAKLVTRKIVTYLDPAEFTSSPISEDDDAPIKTPVYGTSVVLGLIGFPGLQLGYRVDGFQSRAITKVPQIGNVLRPSLKARSEILRLSKIFSSALELDFVYSMVATLLGQYGLFGTLVALIVLHDLAALVVRCIIMLAEPPIFCWSVDHTIGKLTDLYRAVSIQAQNRVANLHKSLKWILRAIGVMRLEFIPERLLTPEESVAFRRAHSISPTSSLSSSLATLRPYASLQQASTEISESEEWASLENYQAERSKPEVIEQPQGPLPMDAKSNVGTLPYTPPHPFTFTFAPTPLDAARSSSDPPPGAALAVKVKRVPPPRRIQSRIMERRFGTPPARNQRRTAGSL</sequence>
<dbReference type="AlphaFoldDB" id="A0A0C3QGW6"/>
<feature type="transmembrane region" description="Helical" evidence="2">
    <location>
        <begin position="37"/>
        <end position="58"/>
    </location>
</feature>
<evidence type="ECO:0000313" key="5">
    <source>
        <dbReference type="Proteomes" id="UP000054248"/>
    </source>
</evidence>
<dbReference type="Proteomes" id="UP000054248">
    <property type="component" value="Unassembled WGS sequence"/>
</dbReference>
<feature type="region of interest" description="Disordered" evidence="1">
    <location>
        <begin position="430"/>
        <end position="461"/>
    </location>
</feature>
<keyword evidence="2" id="KW-0472">Membrane</keyword>
<protein>
    <submittedName>
        <fullName evidence="4">Uncharacterized protein</fullName>
    </submittedName>
</protein>
<evidence type="ECO:0000256" key="2">
    <source>
        <dbReference type="SAM" id="Phobius"/>
    </source>
</evidence>
<feature type="chain" id="PRO_5002168839" evidence="3">
    <location>
        <begin position="31"/>
        <end position="461"/>
    </location>
</feature>
<feature type="signal peptide" evidence="3">
    <location>
        <begin position="1"/>
        <end position="30"/>
    </location>
</feature>
<feature type="transmembrane region" description="Helical" evidence="2">
    <location>
        <begin position="215"/>
        <end position="239"/>
    </location>
</feature>
<dbReference type="EMBL" id="KN823053">
    <property type="protein sequence ID" value="KIO24839.1"/>
    <property type="molecule type" value="Genomic_DNA"/>
</dbReference>
<name>A0A0C3QGW6_9AGAM</name>
<keyword evidence="2" id="KW-0812">Transmembrane</keyword>
<accession>A0A0C3QGW6</accession>
<evidence type="ECO:0000256" key="3">
    <source>
        <dbReference type="SAM" id="SignalP"/>
    </source>
</evidence>
<keyword evidence="2" id="KW-1133">Transmembrane helix</keyword>
<evidence type="ECO:0000313" key="4">
    <source>
        <dbReference type="EMBL" id="KIO24839.1"/>
    </source>
</evidence>